<dbReference type="Proteomes" id="UP000594029">
    <property type="component" value="Segment"/>
</dbReference>
<gene>
    <name evidence="1" type="ORF">Kirov_249</name>
</gene>
<keyword evidence="2" id="KW-1185">Reference proteome</keyword>
<name>A0A7U3NKQ9_9CAUD</name>
<sequence length="120" mass="13765">MEKATYIHEEFVEGQGWVKEEREVVIGMPCTFYVGSDAYPAHVSRISESGKTAWIKPAQFVADKENGHDYFGNQKWIVTEVPHAPERKVTKRKGNRWKESGTNHINVQFGYANAYQDPSF</sequence>
<dbReference type="EMBL" id="MW084976">
    <property type="protein sequence ID" value="QOV08448.1"/>
    <property type="molecule type" value="Genomic_DNA"/>
</dbReference>
<organism evidence="1 2">
    <name type="scientific">Bacillus phage Kirov</name>
    <dbReference type="NCBI Taxonomy" id="2783539"/>
    <lineage>
        <taxon>Viruses</taxon>
        <taxon>Duplodnaviria</taxon>
        <taxon>Heunggongvirae</taxon>
        <taxon>Uroviricota</taxon>
        <taxon>Caudoviricetes</taxon>
        <taxon>Andregratiavirinae</taxon>
        <taxon>Kirovvirus</taxon>
        <taxon>Kirovvirus kirov</taxon>
    </lineage>
</organism>
<reference evidence="1 2" key="1">
    <citation type="submission" date="2020-10" db="EMBL/GenBank/DDBJ databases">
        <authorList>
            <person name="Kazantseva O.A."/>
            <person name="Piligrimova E.G."/>
            <person name="Shadrin A.M."/>
        </authorList>
    </citation>
    <scope>NUCLEOTIDE SEQUENCE [LARGE SCALE GENOMIC DNA]</scope>
</reference>
<accession>A0A7U3NKQ9</accession>
<proteinExistence type="predicted"/>
<evidence type="ECO:0000313" key="1">
    <source>
        <dbReference type="EMBL" id="QOV08448.1"/>
    </source>
</evidence>
<protein>
    <submittedName>
        <fullName evidence="1">Uncharacterized protein</fullName>
    </submittedName>
</protein>
<evidence type="ECO:0000313" key="2">
    <source>
        <dbReference type="Proteomes" id="UP000594029"/>
    </source>
</evidence>